<dbReference type="PRINTS" id="PR00038">
    <property type="entry name" value="HTHLUXR"/>
</dbReference>
<dbReference type="Proteomes" id="UP000246635">
    <property type="component" value="Unassembled WGS sequence"/>
</dbReference>
<evidence type="ECO:0000256" key="4">
    <source>
        <dbReference type="ARBA" id="ARBA00023163"/>
    </source>
</evidence>
<evidence type="ECO:0000256" key="1">
    <source>
        <dbReference type="ARBA" id="ARBA00022553"/>
    </source>
</evidence>
<evidence type="ECO:0000256" key="2">
    <source>
        <dbReference type="ARBA" id="ARBA00023015"/>
    </source>
</evidence>
<dbReference type="GO" id="GO:0003677">
    <property type="term" value="F:DNA binding"/>
    <property type="evidence" value="ECO:0007669"/>
    <property type="project" value="UniProtKB-KW"/>
</dbReference>
<keyword evidence="3" id="KW-0238">DNA-binding</keyword>
<dbReference type="CDD" id="cd06170">
    <property type="entry name" value="LuxR_C_like"/>
    <property type="match status" value="1"/>
</dbReference>
<dbReference type="SUPFAM" id="SSF52172">
    <property type="entry name" value="CheY-like"/>
    <property type="match status" value="1"/>
</dbReference>
<dbReference type="InterPro" id="IPR058245">
    <property type="entry name" value="NreC/VraR/RcsB-like_REC"/>
</dbReference>
<dbReference type="Pfam" id="PF00072">
    <property type="entry name" value="Response_reg"/>
    <property type="match status" value="1"/>
</dbReference>
<feature type="domain" description="Response regulatory" evidence="8">
    <location>
        <begin position="12"/>
        <end position="128"/>
    </location>
</feature>
<keyword evidence="1 5" id="KW-0597">Phosphoprotein</keyword>
<evidence type="ECO:0000256" key="3">
    <source>
        <dbReference type="ARBA" id="ARBA00023125"/>
    </source>
</evidence>
<dbReference type="PROSITE" id="PS50110">
    <property type="entry name" value="RESPONSE_REGULATORY"/>
    <property type="match status" value="1"/>
</dbReference>
<dbReference type="CDD" id="cd17535">
    <property type="entry name" value="REC_NarL-like"/>
    <property type="match status" value="1"/>
</dbReference>
<dbReference type="AlphaFoldDB" id="A0A2V2Z059"/>
<evidence type="ECO:0000256" key="6">
    <source>
        <dbReference type="SAM" id="MobiDB-lite"/>
    </source>
</evidence>
<protein>
    <submittedName>
        <fullName evidence="9">LuxR family two component transcriptional regulator</fullName>
    </submittedName>
</protein>
<dbReference type="InterPro" id="IPR039420">
    <property type="entry name" value="WalR-like"/>
</dbReference>
<dbReference type="InterPro" id="IPR001789">
    <property type="entry name" value="Sig_transdc_resp-reg_receiver"/>
</dbReference>
<dbReference type="SMART" id="SM00421">
    <property type="entry name" value="HTH_LUXR"/>
    <property type="match status" value="1"/>
</dbReference>
<dbReference type="GO" id="GO:0000160">
    <property type="term" value="P:phosphorelay signal transduction system"/>
    <property type="evidence" value="ECO:0007669"/>
    <property type="project" value="InterPro"/>
</dbReference>
<dbReference type="PROSITE" id="PS50043">
    <property type="entry name" value="HTH_LUXR_2"/>
    <property type="match status" value="1"/>
</dbReference>
<dbReference type="Pfam" id="PF00196">
    <property type="entry name" value="GerE"/>
    <property type="match status" value="1"/>
</dbReference>
<gene>
    <name evidence="9" type="ORF">DFQ01_102321</name>
</gene>
<organism evidence="9 10">
    <name type="scientific">Paenibacillus cellulosilyticus</name>
    <dbReference type="NCBI Taxonomy" id="375489"/>
    <lineage>
        <taxon>Bacteria</taxon>
        <taxon>Bacillati</taxon>
        <taxon>Bacillota</taxon>
        <taxon>Bacilli</taxon>
        <taxon>Bacillales</taxon>
        <taxon>Paenibacillaceae</taxon>
        <taxon>Paenibacillus</taxon>
    </lineage>
</organism>
<comment type="caution">
    <text evidence="9">The sequence shown here is derived from an EMBL/GenBank/DDBJ whole genome shotgun (WGS) entry which is preliminary data.</text>
</comment>
<reference evidence="9 10" key="1">
    <citation type="submission" date="2018-05" db="EMBL/GenBank/DDBJ databases">
        <title>Genomic Encyclopedia of Type Strains, Phase III (KMG-III): the genomes of soil and plant-associated and newly described type strains.</title>
        <authorList>
            <person name="Whitman W."/>
        </authorList>
    </citation>
    <scope>NUCLEOTIDE SEQUENCE [LARGE SCALE GENOMIC DNA]</scope>
    <source>
        <strain evidence="9 10">CECT 5696</strain>
    </source>
</reference>
<feature type="modified residue" description="4-aspartylphosphate" evidence="5">
    <location>
        <position position="63"/>
    </location>
</feature>
<dbReference type="EMBL" id="QGTQ01000002">
    <property type="protein sequence ID" value="PWW07427.1"/>
    <property type="molecule type" value="Genomic_DNA"/>
</dbReference>
<dbReference type="OrthoDB" id="9780153at2"/>
<dbReference type="Gene3D" id="3.40.50.2300">
    <property type="match status" value="1"/>
</dbReference>
<keyword evidence="2" id="KW-0805">Transcription regulation</keyword>
<evidence type="ECO:0000259" key="8">
    <source>
        <dbReference type="PROSITE" id="PS50110"/>
    </source>
</evidence>
<dbReference type="GO" id="GO:0006355">
    <property type="term" value="P:regulation of DNA-templated transcription"/>
    <property type="evidence" value="ECO:0007669"/>
    <property type="project" value="InterPro"/>
</dbReference>
<evidence type="ECO:0000313" key="9">
    <source>
        <dbReference type="EMBL" id="PWW07427.1"/>
    </source>
</evidence>
<feature type="domain" description="HTH luxR-type" evidence="7">
    <location>
        <begin position="172"/>
        <end position="237"/>
    </location>
</feature>
<keyword evidence="10" id="KW-1185">Reference proteome</keyword>
<accession>A0A2V2Z059</accession>
<dbReference type="InterPro" id="IPR000792">
    <property type="entry name" value="Tscrpt_reg_LuxR_C"/>
</dbReference>
<dbReference type="SMART" id="SM00448">
    <property type="entry name" value="REC"/>
    <property type="match status" value="1"/>
</dbReference>
<evidence type="ECO:0000259" key="7">
    <source>
        <dbReference type="PROSITE" id="PS50043"/>
    </source>
</evidence>
<evidence type="ECO:0000313" key="10">
    <source>
        <dbReference type="Proteomes" id="UP000246635"/>
    </source>
</evidence>
<dbReference type="SUPFAM" id="SSF46894">
    <property type="entry name" value="C-terminal effector domain of the bipartite response regulators"/>
    <property type="match status" value="1"/>
</dbReference>
<dbReference type="RefSeq" id="WP_110042666.1">
    <property type="nucleotide sequence ID" value="NZ_CP054612.1"/>
</dbReference>
<dbReference type="InterPro" id="IPR011006">
    <property type="entry name" value="CheY-like_superfamily"/>
</dbReference>
<dbReference type="InterPro" id="IPR016032">
    <property type="entry name" value="Sig_transdc_resp-reg_C-effctor"/>
</dbReference>
<name>A0A2V2Z059_9BACL</name>
<dbReference type="PROSITE" id="PS00622">
    <property type="entry name" value="HTH_LUXR_1"/>
    <property type="match status" value="1"/>
</dbReference>
<sequence>MSDNTPSQSVARVMLVDDHPHGREGMREILSGDRSFEIIAEAKSGEEALELIELQQPDLVLMDIRMPGMGGLEATQRIKSRWPAVKIVMVTVSDDISDLFEAIKRGAQGYLLKNITPSQWLEYLRAVAYDEAPMSKELAARLLLEFTGALGQSGRTPASTLGGSPKPEPRTNASSATPLTEREKEILERVAYGDSNREIAATLGISEHTVKNHLKNILQKLHLDNRVQLARYAIQQGMNDQT</sequence>
<dbReference type="PANTHER" id="PTHR43214">
    <property type="entry name" value="TWO-COMPONENT RESPONSE REGULATOR"/>
    <property type="match status" value="1"/>
</dbReference>
<evidence type="ECO:0000256" key="5">
    <source>
        <dbReference type="PROSITE-ProRule" id="PRU00169"/>
    </source>
</evidence>
<keyword evidence="4" id="KW-0804">Transcription</keyword>
<feature type="region of interest" description="Disordered" evidence="6">
    <location>
        <begin position="154"/>
        <end position="180"/>
    </location>
</feature>
<proteinExistence type="predicted"/>
<dbReference type="PANTHER" id="PTHR43214:SF43">
    <property type="entry name" value="TWO-COMPONENT RESPONSE REGULATOR"/>
    <property type="match status" value="1"/>
</dbReference>